<feature type="compositionally biased region" description="Basic and acidic residues" evidence="2">
    <location>
        <begin position="154"/>
        <end position="166"/>
    </location>
</feature>
<dbReference type="Gene3D" id="3.30.160.60">
    <property type="entry name" value="Classic Zinc Finger"/>
    <property type="match status" value="1"/>
</dbReference>
<keyword evidence="1" id="KW-0479">Metal-binding</keyword>
<reference evidence="4" key="1">
    <citation type="journal article" date="2020" name="Stud. Mycol.">
        <title>101 Dothideomycetes genomes: a test case for predicting lifestyles and emergence of pathogens.</title>
        <authorList>
            <person name="Haridas S."/>
            <person name="Albert R."/>
            <person name="Binder M."/>
            <person name="Bloem J."/>
            <person name="Labutti K."/>
            <person name="Salamov A."/>
            <person name="Andreopoulos B."/>
            <person name="Baker S."/>
            <person name="Barry K."/>
            <person name="Bills G."/>
            <person name="Bluhm B."/>
            <person name="Cannon C."/>
            <person name="Castanera R."/>
            <person name="Culley D."/>
            <person name="Daum C."/>
            <person name="Ezra D."/>
            <person name="Gonzalez J."/>
            <person name="Henrissat B."/>
            <person name="Kuo A."/>
            <person name="Liang C."/>
            <person name="Lipzen A."/>
            <person name="Lutzoni F."/>
            <person name="Magnuson J."/>
            <person name="Mondo S."/>
            <person name="Nolan M."/>
            <person name="Ohm R."/>
            <person name="Pangilinan J."/>
            <person name="Park H.-J."/>
            <person name="Ramirez L."/>
            <person name="Alfaro M."/>
            <person name="Sun H."/>
            <person name="Tritt A."/>
            <person name="Yoshinaga Y."/>
            <person name="Zwiers L.-H."/>
            <person name="Turgeon B."/>
            <person name="Goodwin S."/>
            <person name="Spatafora J."/>
            <person name="Crous P."/>
            <person name="Grigoriev I."/>
        </authorList>
    </citation>
    <scope>NUCLEOTIDE SEQUENCE</scope>
    <source>
        <strain evidence="4">ATCC 36951</strain>
    </source>
</reference>
<sequence>MPGNPSITISQHHRFASPPRYPPFSAAHHASAAPMAIPRAQDAVPPPLPPPNYISEISQGHDPGWQWGNDPNGADFGRPASVKPGSSLLGGALMRSVRQEKEQDHLPYHSFDDARRGSSISTVTVTRDYEASEGMLTPNEDDCGLSRPPSNYRLHGEKQLEQRTLEESSNTYDKQLLSRIGGPNGGAGTPKRTSISYGASSSVQETAQLAHAEQQLQHQQLRPLSMPERHGRQTSLDSPASSRWPSSGAVSPGFTGSRLWPEHGPPPDHSRNLSQSASAGAGGHAHSSHTHTHPLSHTHYSQALPPTRNASLTFDDSVSQRGSYDHAMFAHDDLAEDGPMSNLNLHDRSPGSSVELQLNARAGTKRRASSPPRDASREERSSVSSTSGHSEIYHRRSIQQLPSRGSPVSRFHPNHSSLSSASSFGPRQNSLGSSLGVSSIPSSATSYGSGGRLSPSALSPAYDPNSDVRMASAKNLDPNPASANHQRTHSQSTQGGAHRTPTGSASHSRTSSVSQLQSVYICECCPKKPKKIDTEEELRLHESEKQYTCAYCPNRFKNKNEAERHQNSLHLRKNSWSCAALSGVEAAFHGSLSGNGTDICGYCGEEFPNPPQWDVRAEHLNHVHKFGECNQAKKFFRADHFRQHLKHSHAGTSGKWTNMLEIACMKDEPLPEKRVSHAASSAQAIHRADTVSARRGHRSEGLMER</sequence>
<feature type="compositionally biased region" description="Low complexity" evidence="2">
    <location>
        <begin position="204"/>
        <end position="221"/>
    </location>
</feature>
<name>A0A6A6CI06_ZASCE</name>
<dbReference type="InterPro" id="IPR013087">
    <property type="entry name" value="Znf_C2H2_type"/>
</dbReference>
<feature type="compositionally biased region" description="Polar residues" evidence="2">
    <location>
        <begin position="481"/>
        <end position="512"/>
    </location>
</feature>
<dbReference type="AlphaFoldDB" id="A0A6A6CI06"/>
<keyword evidence="1" id="KW-0863">Zinc-finger</keyword>
<dbReference type="PROSITE" id="PS00028">
    <property type="entry name" value="ZINC_FINGER_C2H2_1"/>
    <property type="match status" value="1"/>
</dbReference>
<keyword evidence="5" id="KW-1185">Reference proteome</keyword>
<evidence type="ECO:0000256" key="1">
    <source>
        <dbReference type="PROSITE-ProRule" id="PRU00042"/>
    </source>
</evidence>
<feature type="compositionally biased region" description="Basic residues" evidence="2">
    <location>
        <begin position="286"/>
        <end position="296"/>
    </location>
</feature>
<dbReference type="GO" id="GO:0008270">
    <property type="term" value="F:zinc ion binding"/>
    <property type="evidence" value="ECO:0007669"/>
    <property type="project" value="UniProtKB-KW"/>
</dbReference>
<feature type="compositionally biased region" description="Polar residues" evidence="2">
    <location>
        <begin position="233"/>
        <end position="249"/>
    </location>
</feature>
<dbReference type="InterPro" id="IPR036236">
    <property type="entry name" value="Znf_C2H2_sf"/>
</dbReference>
<feature type="domain" description="C2H2-type" evidence="3">
    <location>
        <begin position="547"/>
        <end position="575"/>
    </location>
</feature>
<feature type="region of interest" description="Disordered" evidence="2">
    <location>
        <begin position="681"/>
        <end position="705"/>
    </location>
</feature>
<feature type="compositionally biased region" description="Low complexity" evidence="2">
    <location>
        <begin position="430"/>
        <end position="443"/>
    </location>
</feature>
<dbReference type="SUPFAM" id="SSF57667">
    <property type="entry name" value="beta-beta-alpha zinc fingers"/>
    <property type="match status" value="1"/>
</dbReference>
<keyword evidence="1" id="KW-0862">Zinc</keyword>
<feature type="region of interest" description="Disordered" evidence="2">
    <location>
        <begin position="357"/>
        <end position="512"/>
    </location>
</feature>
<evidence type="ECO:0000259" key="3">
    <source>
        <dbReference type="PROSITE" id="PS50157"/>
    </source>
</evidence>
<proteinExistence type="predicted"/>
<evidence type="ECO:0000256" key="2">
    <source>
        <dbReference type="SAM" id="MobiDB-lite"/>
    </source>
</evidence>
<feature type="region of interest" description="Disordered" evidence="2">
    <location>
        <begin position="1"/>
        <end position="87"/>
    </location>
</feature>
<dbReference type="PROSITE" id="PS50157">
    <property type="entry name" value="ZINC_FINGER_C2H2_2"/>
    <property type="match status" value="1"/>
</dbReference>
<gene>
    <name evidence="4" type="ORF">M409DRAFT_66408</name>
</gene>
<protein>
    <recommendedName>
        <fullName evidence="3">C2H2-type domain-containing protein</fullName>
    </recommendedName>
</protein>
<dbReference type="Pfam" id="PF24537">
    <property type="entry name" value="zf-C2H2_fungi"/>
    <property type="match status" value="1"/>
</dbReference>
<dbReference type="RefSeq" id="XP_033667743.1">
    <property type="nucleotide sequence ID" value="XM_033816925.1"/>
</dbReference>
<evidence type="ECO:0000313" key="5">
    <source>
        <dbReference type="Proteomes" id="UP000799537"/>
    </source>
</evidence>
<organism evidence="4 5">
    <name type="scientific">Zasmidium cellare ATCC 36951</name>
    <dbReference type="NCBI Taxonomy" id="1080233"/>
    <lineage>
        <taxon>Eukaryota</taxon>
        <taxon>Fungi</taxon>
        <taxon>Dikarya</taxon>
        <taxon>Ascomycota</taxon>
        <taxon>Pezizomycotina</taxon>
        <taxon>Dothideomycetes</taxon>
        <taxon>Dothideomycetidae</taxon>
        <taxon>Mycosphaerellales</taxon>
        <taxon>Mycosphaerellaceae</taxon>
        <taxon>Zasmidium</taxon>
    </lineage>
</organism>
<dbReference type="OrthoDB" id="3524154at2759"/>
<evidence type="ECO:0000313" key="4">
    <source>
        <dbReference type="EMBL" id="KAF2166854.1"/>
    </source>
</evidence>
<dbReference type="Proteomes" id="UP000799537">
    <property type="component" value="Unassembled WGS sequence"/>
</dbReference>
<dbReference type="EMBL" id="ML993595">
    <property type="protein sequence ID" value="KAF2166854.1"/>
    <property type="molecule type" value="Genomic_DNA"/>
</dbReference>
<feature type="compositionally biased region" description="Polar residues" evidence="2">
    <location>
        <begin position="191"/>
        <end position="203"/>
    </location>
</feature>
<dbReference type="InterPro" id="IPR057026">
    <property type="entry name" value="Znf-C2H2_ascomycetes"/>
</dbReference>
<dbReference type="GeneID" id="54570197"/>
<feature type="region of interest" description="Disordered" evidence="2">
    <location>
        <begin position="129"/>
        <end position="314"/>
    </location>
</feature>
<accession>A0A6A6CI06</accession>
<feature type="compositionally biased region" description="Polar residues" evidence="2">
    <location>
        <begin position="1"/>
        <end position="10"/>
    </location>
</feature>